<dbReference type="OrthoDB" id="617902at2759"/>
<evidence type="ECO:0000259" key="3">
    <source>
        <dbReference type="Pfam" id="PF22932"/>
    </source>
</evidence>
<gene>
    <name evidence="4" type="ORF">NCGR_LOCUS64250</name>
</gene>
<dbReference type="PANTHER" id="PTHR31205:SF3">
    <property type="entry name" value="OS06G0161100 PROTEIN"/>
    <property type="match status" value="1"/>
</dbReference>
<dbReference type="Proteomes" id="UP000604825">
    <property type="component" value="Unassembled WGS sequence"/>
</dbReference>
<dbReference type="AlphaFoldDB" id="A0A811SFF7"/>
<feature type="compositionally biased region" description="Pro residues" evidence="1">
    <location>
        <begin position="295"/>
        <end position="304"/>
    </location>
</feature>
<evidence type="ECO:0000256" key="1">
    <source>
        <dbReference type="SAM" id="MobiDB-lite"/>
    </source>
</evidence>
<feature type="domain" description="DUF569" evidence="3">
    <location>
        <begin position="199"/>
        <end position="275"/>
    </location>
</feature>
<dbReference type="InterPro" id="IPR007679">
    <property type="entry name" value="DUF569"/>
</dbReference>
<proteinExistence type="predicted"/>
<evidence type="ECO:0000313" key="4">
    <source>
        <dbReference type="EMBL" id="CAD6340152.1"/>
    </source>
</evidence>
<accession>A0A811SFF7</accession>
<name>A0A811SFF7_9POAL</name>
<evidence type="ECO:0000259" key="2">
    <source>
        <dbReference type="Pfam" id="PF04601"/>
    </source>
</evidence>
<sequence>MDRFPDGTHVWLRNRVRRTYLYADEDGSGVSLSARRATVNAAWQVHLIVRHGIAFVLLRSAAYGRYLGPSPPVAQPDGHRGRAAVSAIQRDYSEPMQVNIRWRAQAVTAGDGGGDYVLLYHWRDAELYLRANGRYRRWSTGVTVAPVDGNDGNESTMMHWTVEHIPPRPAPPTLPAPTTDLGGRTGQFQRRTGPMMDQERQIRYFLAGNDGKFLRMGAFRFLGRSVLNLTNQMAIKVDEDMSAITLCVYAGVFGRLTPLVVDLPRSQEPLNIIVLPISSPAAMRLRHPNVDAPEPEPASAPEAPPASASTSAPPPAP</sequence>
<feature type="domain" description="DUF569" evidence="2">
    <location>
        <begin position="1"/>
        <end position="144"/>
    </location>
</feature>
<dbReference type="InterPro" id="IPR054726">
    <property type="entry name" value="Ubiq_DUF569-assoc"/>
</dbReference>
<evidence type="ECO:0008006" key="6">
    <source>
        <dbReference type="Google" id="ProtNLM"/>
    </source>
</evidence>
<comment type="caution">
    <text evidence="4">The sequence shown here is derived from an EMBL/GenBank/DDBJ whole genome shotgun (WGS) entry which is preliminary data.</text>
</comment>
<dbReference type="EMBL" id="CAJGYO010000019">
    <property type="protein sequence ID" value="CAD6340152.1"/>
    <property type="molecule type" value="Genomic_DNA"/>
</dbReference>
<dbReference type="Pfam" id="PF04601">
    <property type="entry name" value="DUF569"/>
    <property type="match status" value="1"/>
</dbReference>
<protein>
    <recommendedName>
        <fullName evidence="6">DUF569 domain-containing protein</fullName>
    </recommendedName>
</protein>
<keyword evidence="5" id="KW-1185">Reference proteome</keyword>
<organism evidence="4 5">
    <name type="scientific">Miscanthus lutarioriparius</name>
    <dbReference type="NCBI Taxonomy" id="422564"/>
    <lineage>
        <taxon>Eukaryota</taxon>
        <taxon>Viridiplantae</taxon>
        <taxon>Streptophyta</taxon>
        <taxon>Embryophyta</taxon>
        <taxon>Tracheophyta</taxon>
        <taxon>Spermatophyta</taxon>
        <taxon>Magnoliopsida</taxon>
        <taxon>Liliopsida</taxon>
        <taxon>Poales</taxon>
        <taxon>Poaceae</taxon>
        <taxon>PACMAD clade</taxon>
        <taxon>Panicoideae</taxon>
        <taxon>Andropogonodae</taxon>
        <taxon>Andropogoneae</taxon>
        <taxon>Saccharinae</taxon>
        <taxon>Miscanthus</taxon>
    </lineage>
</organism>
<dbReference type="CDD" id="cd23340">
    <property type="entry name" value="beta-trefoil_FSCN_ACP-like"/>
    <property type="match status" value="1"/>
</dbReference>
<evidence type="ECO:0000313" key="5">
    <source>
        <dbReference type="Proteomes" id="UP000604825"/>
    </source>
</evidence>
<dbReference type="Pfam" id="PF22932">
    <property type="entry name" value="Ubiq_DUF_assoc"/>
    <property type="match status" value="1"/>
</dbReference>
<feature type="region of interest" description="Disordered" evidence="1">
    <location>
        <begin position="286"/>
        <end position="317"/>
    </location>
</feature>
<dbReference type="PANTHER" id="PTHR31205">
    <property type="entry name" value="ACTIN CROSS-LINKING PROTEIN (DUF569)"/>
    <property type="match status" value="1"/>
</dbReference>
<reference evidence="4" key="1">
    <citation type="submission" date="2020-10" db="EMBL/GenBank/DDBJ databases">
        <authorList>
            <person name="Han B."/>
            <person name="Lu T."/>
            <person name="Zhao Q."/>
            <person name="Huang X."/>
            <person name="Zhao Y."/>
        </authorList>
    </citation>
    <scope>NUCLEOTIDE SEQUENCE</scope>
</reference>